<dbReference type="Pfam" id="PF04233">
    <property type="entry name" value="Phage_Mu_F"/>
    <property type="match status" value="1"/>
</dbReference>
<organism evidence="2 3">
    <name type="scientific">Limosilactobacillus avistercoris</name>
    <dbReference type="NCBI Taxonomy" id="2762243"/>
    <lineage>
        <taxon>Bacteria</taxon>
        <taxon>Bacillati</taxon>
        <taxon>Bacillota</taxon>
        <taxon>Bacilli</taxon>
        <taxon>Lactobacillales</taxon>
        <taxon>Lactobacillaceae</taxon>
        <taxon>Limosilactobacillus</taxon>
    </lineage>
</organism>
<feature type="domain" description="Phage head morphogenesis" evidence="1">
    <location>
        <begin position="220"/>
        <end position="315"/>
    </location>
</feature>
<proteinExistence type="predicted"/>
<dbReference type="RefSeq" id="WP_191683933.1">
    <property type="nucleotide sequence ID" value="NZ_JACSQW010000004.1"/>
</dbReference>
<name>A0ABR8PB85_9LACO</name>
<gene>
    <name evidence="2" type="ORF">H9564_02275</name>
</gene>
<dbReference type="InterPro" id="IPR006528">
    <property type="entry name" value="Phage_head_morphogenesis_dom"/>
</dbReference>
<reference evidence="2 3" key="1">
    <citation type="submission" date="2020-08" db="EMBL/GenBank/DDBJ databases">
        <title>A Genomic Blueprint of the Chicken Gut Microbiome.</title>
        <authorList>
            <person name="Gilroy R."/>
            <person name="Ravi A."/>
            <person name="Getino M."/>
            <person name="Pursley I."/>
            <person name="Horton D.L."/>
            <person name="Alikhan N.-F."/>
            <person name="Baker D."/>
            <person name="Gharbi K."/>
            <person name="Hall N."/>
            <person name="Watson M."/>
            <person name="Adriaenssens E.M."/>
            <person name="Foster-Nyarko E."/>
            <person name="Jarju S."/>
            <person name="Secka A."/>
            <person name="Antonio M."/>
            <person name="Oren A."/>
            <person name="Chaudhuri R."/>
            <person name="La Ragione R.M."/>
            <person name="Hildebrand F."/>
            <person name="Pallen M.J."/>
        </authorList>
    </citation>
    <scope>NUCLEOTIDE SEQUENCE [LARGE SCALE GENOMIC DNA]</scope>
    <source>
        <strain evidence="2 3">Sa3CUN2</strain>
    </source>
</reference>
<dbReference type="Proteomes" id="UP000616837">
    <property type="component" value="Unassembled WGS sequence"/>
</dbReference>
<sequence length="328" mass="37252">MSQKELTELAQQIYGKSDERVKELQSMYHATQIQIEGIITQFVSDDDNWNLPAPKWLKEQLLSELMTMYREADSGDQALIAVSMAGRSIATINESVKVSASIALLSLAHQRRVQLADTLQEIPQKVRSVGYHKTTKKINRYFNRLNGRPPTTAEHEYELARRIPGKYHRVLAQKSVSKMVQKFGSGIDTDETINRNTVAMMNKVNDLVDNINVNHIKPQEYSRELADMFTGNNSTSRGAVYNAERLLRTESAYTFANALKDDFKRRKVKYFTNVSVLGSHTCKFCERMDGKTFKVSDMQPGVNCAPFHPNCQCDIVESTKEDIESISL</sequence>
<evidence type="ECO:0000313" key="3">
    <source>
        <dbReference type="Proteomes" id="UP000616837"/>
    </source>
</evidence>
<dbReference type="EMBL" id="JACSQW010000004">
    <property type="protein sequence ID" value="MBD7894558.1"/>
    <property type="molecule type" value="Genomic_DNA"/>
</dbReference>
<dbReference type="NCBIfam" id="TIGR01641">
    <property type="entry name" value="phageSPP1_gp7"/>
    <property type="match status" value="1"/>
</dbReference>
<accession>A0ABR8PB85</accession>
<comment type="caution">
    <text evidence="2">The sequence shown here is derived from an EMBL/GenBank/DDBJ whole genome shotgun (WGS) entry which is preliminary data.</text>
</comment>
<keyword evidence="3" id="KW-1185">Reference proteome</keyword>
<evidence type="ECO:0000313" key="2">
    <source>
        <dbReference type="EMBL" id="MBD7894558.1"/>
    </source>
</evidence>
<evidence type="ECO:0000259" key="1">
    <source>
        <dbReference type="Pfam" id="PF04233"/>
    </source>
</evidence>
<protein>
    <submittedName>
        <fullName evidence="2">Minor capsid protein</fullName>
    </submittedName>
</protein>